<dbReference type="SUPFAM" id="SSF51905">
    <property type="entry name" value="FAD/NAD(P)-binding domain"/>
    <property type="match status" value="2"/>
</dbReference>
<dbReference type="Gene3D" id="3.30.390.30">
    <property type="match status" value="1"/>
</dbReference>
<evidence type="ECO:0000256" key="2">
    <source>
        <dbReference type="ARBA" id="ARBA00022630"/>
    </source>
</evidence>
<evidence type="ECO:0000256" key="1">
    <source>
        <dbReference type="ARBA" id="ARBA00001974"/>
    </source>
</evidence>
<dbReference type="InterPro" id="IPR050446">
    <property type="entry name" value="FAD-oxidoreductase/Apoptosis"/>
</dbReference>
<proteinExistence type="predicted"/>
<dbReference type="Pfam" id="PF14759">
    <property type="entry name" value="Reductase_C"/>
    <property type="match status" value="1"/>
</dbReference>
<dbReference type="EMBL" id="JBHPON010000002">
    <property type="protein sequence ID" value="MFC6036327.1"/>
    <property type="molecule type" value="Genomic_DNA"/>
</dbReference>
<evidence type="ECO:0000313" key="7">
    <source>
        <dbReference type="EMBL" id="MFC6036327.1"/>
    </source>
</evidence>
<dbReference type="InterPro" id="IPR028202">
    <property type="entry name" value="Reductase_C"/>
</dbReference>
<sequence>MAVERIVIIGAGQAGAQAAVSLRQGGYKGAITMIGAEEAPPYQRPPLSKAYLKGDLDEARLYLRPAEFYESQEIALHLGVHATGIDRKAKAVSTDDGETHLYDALLIATGAPPRRISAPGADLTGVHYLRTLADSDSLRPMLAAPGRVVIVGAGYIGLEVAAVARQAGREVTVLEMAPRVLARVASEPVSAFYESLHKNAGVDLRLGAAFAGFEGEGRIHGARLQDGEVIECETALVGIGAAPEVSLAVTAGLDVENGIIVDEHARSSDPSIFAAGDCTNFPSPRYGRRMRLESVPNAIEQAKAAAANMLGNETVYDALPWFWSDQYDVKLQTVGLMEGHDDLIVRGDPAEKKFAVWYLKDGKALAVDAINDPASFAMGKKLIMTGATLDPAKLADTNVDLKALA</sequence>
<gene>
    <name evidence="7" type="ORF">ACFMB1_12295</name>
</gene>
<dbReference type="PANTHER" id="PTHR43557:SF2">
    <property type="entry name" value="RIESKE DOMAIN-CONTAINING PROTEIN-RELATED"/>
    <property type="match status" value="1"/>
</dbReference>
<comment type="caution">
    <text evidence="7">The sequence shown here is derived from an EMBL/GenBank/DDBJ whole genome shotgun (WGS) entry which is preliminary data.</text>
</comment>
<evidence type="ECO:0000256" key="3">
    <source>
        <dbReference type="ARBA" id="ARBA00022827"/>
    </source>
</evidence>
<dbReference type="SUPFAM" id="SSF55424">
    <property type="entry name" value="FAD/NAD-linked reductases, dimerisation (C-terminal) domain"/>
    <property type="match status" value="1"/>
</dbReference>
<evidence type="ECO:0000313" key="8">
    <source>
        <dbReference type="Proteomes" id="UP001596116"/>
    </source>
</evidence>
<accession>A0ABW1L0C5</accession>
<keyword evidence="3" id="KW-0274">FAD</keyword>
<dbReference type="PANTHER" id="PTHR43557">
    <property type="entry name" value="APOPTOSIS-INDUCING FACTOR 1"/>
    <property type="match status" value="1"/>
</dbReference>
<dbReference type="PRINTS" id="PR00368">
    <property type="entry name" value="FADPNR"/>
</dbReference>
<dbReference type="InterPro" id="IPR023753">
    <property type="entry name" value="FAD/NAD-binding_dom"/>
</dbReference>
<dbReference type="RefSeq" id="WP_379882444.1">
    <property type="nucleotide sequence ID" value="NZ_JBHPON010000002.1"/>
</dbReference>
<evidence type="ECO:0000259" key="6">
    <source>
        <dbReference type="Pfam" id="PF14759"/>
    </source>
</evidence>
<keyword evidence="8" id="KW-1185">Reference proteome</keyword>
<keyword evidence="4" id="KW-0560">Oxidoreductase</keyword>
<dbReference type="Proteomes" id="UP001596116">
    <property type="component" value="Unassembled WGS sequence"/>
</dbReference>
<evidence type="ECO:0000259" key="5">
    <source>
        <dbReference type="Pfam" id="PF07992"/>
    </source>
</evidence>
<feature type="domain" description="FAD/NAD(P)-binding" evidence="5">
    <location>
        <begin position="5"/>
        <end position="302"/>
    </location>
</feature>
<organism evidence="7 8">
    <name type="scientific">Hyphococcus aureus</name>
    <dbReference type="NCBI Taxonomy" id="2666033"/>
    <lineage>
        <taxon>Bacteria</taxon>
        <taxon>Pseudomonadati</taxon>
        <taxon>Pseudomonadota</taxon>
        <taxon>Alphaproteobacteria</taxon>
        <taxon>Parvularculales</taxon>
        <taxon>Parvularculaceae</taxon>
        <taxon>Hyphococcus</taxon>
    </lineage>
</organism>
<keyword evidence="2" id="KW-0285">Flavoprotein</keyword>
<dbReference type="PRINTS" id="PR00411">
    <property type="entry name" value="PNDRDTASEI"/>
</dbReference>
<feature type="domain" description="Reductase C-terminal" evidence="6">
    <location>
        <begin position="321"/>
        <end position="405"/>
    </location>
</feature>
<dbReference type="InterPro" id="IPR036188">
    <property type="entry name" value="FAD/NAD-bd_sf"/>
</dbReference>
<comment type="cofactor">
    <cofactor evidence="1">
        <name>FAD</name>
        <dbReference type="ChEBI" id="CHEBI:57692"/>
    </cofactor>
</comment>
<evidence type="ECO:0000256" key="4">
    <source>
        <dbReference type="ARBA" id="ARBA00023002"/>
    </source>
</evidence>
<dbReference type="Gene3D" id="3.50.50.60">
    <property type="entry name" value="FAD/NAD(P)-binding domain"/>
    <property type="match status" value="2"/>
</dbReference>
<dbReference type="InterPro" id="IPR016156">
    <property type="entry name" value="FAD/NAD-linked_Rdtase_dimer_sf"/>
</dbReference>
<reference evidence="7 8" key="1">
    <citation type="submission" date="2024-09" db="EMBL/GenBank/DDBJ databases">
        <authorList>
            <person name="Zhang Z.-H."/>
        </authorList>
    </citation>
    <scope>NUCLEOTIDE SEQUENCE [LARGE SCALE GENOMIC DNA]</scope>
    <source>
        <strain evidence="7 8">HHTR114</strain>
    </source>
</reference>
<protein>
    <submittedName>
        <fullName evidence="7">NAD(P)/FAD-dependent oxidoreductase</fullName>
    </submittedName>
</protein>
<dbReference type="Pfam" id="PF07992">
    <property type="entry name" value="Pyr_redox_2"/>
    <property type="match status" value="1"/>
</dbReference>
<name>A0ABW1L0C5_9PROT</name>